<keyword evidence="12" id="KW-1185">Reference proteome</keyword>
<dbReference type="Pfam" id="PF00001">
    <property type="entry name" value="7tm_1"/>
    <property type="match status" value="1"/>
</dbReference>
<dbReference type="InterPro" id="IPR017452">
    <property type="entry name" value="GPCR_Rhodpsn_7TM"/>
</dbReference>
<evidence type="ECO:0000313" key="12">
    <source>
        <dbReference type="Proteomes" id="UP000596742"/>
    </source>
</evidence>
<gene>
    <name evidence="11" type="ORF">MGAL_10B062826</name>
</gene>
<keyword evidence="4" id="KW-0297">G-protein coupled receptor</keyword>
<evidence type="ECO:0000256" key="4">
    <source>
        <dbReference type="ARBA" id="ARBA00023040"/>
    </source>
</evidence>
<evidence type="ECO:0000256" key="5">
    <source>
        <dbReference type="ARBA" id="ARBA00023136"/>
    </source>
</evidence>
<dbReference type="EMBL" id="UYJE01000467">
    <property type="protein sequence ID" value="VDH93501.1"/>
    <property type="molecule type" value="Genomic_DNA"/>
</dbReference>
<dbReference type="GO" id="GO:0016020">
    <property type="term" value="C:membrane"/>
    <property type="evidence" value="ECO:0007669"/>
    <property type="project" value="UniProtKB-SubCell"/>
</dbReference>
<keyword evidence="2 9" id="KW-0812">Transmembrane</keyword>
<dbReference type="InterPro" id="IPR000276">
    <property type="entry name" value="GPCR_Rhodpsn"/>
</dbReference>
<dbReference type="PROSITE" id="PS50262">
    <property type="entry name" value="G_PROTEIN_RECEP_F1_2"/>
    <property type="match status" value="1"/>
</dbReference>
<sequence>MENWTIFQTLRPYEINMTVHMLQPLEINKYEMCKVSSDDNVTVSLLAKYDSIISDENLNIFKNVFGLYLLLPVSVFGIIGNVISVSVLCHWKKKTASIYCLLALAISDLLLLLNAVLFSAIIIYINVDPFDGNNFRSNLFPYLGMYTSLVTARITSLITTLISIERFVAVHFPMRAKLICSKKSTCIAISIIYIFTIVAFIPFIFKYNVVHTNKDNTSYAIIARNPDISEKFCRTYGIIMNSIFRFLPVLLILLLNISIMLAVKRTARKRESLRSDKKPTHNQEQEQRKVTTMLLVVSFAFLICILPGAINSLLQTTWKGYSRLGRSKNFQQFLSYITFFLEVLNSAINFIIYMAMSAKFLNVFKEVFYSTKQCMKHAIFKRDTMSSNFHQRSTISISRKSSVSYTEEPLPQNMIILRQEYEASRYPINHSKDNVIVNQNGRNEVNEIYPLLTSTTYDSYVKGDSDKKTNTLKGLPPTDSSKTKNPRLVKQDTLETSLGES</sequence>
<feature type="transmembrane region" description="Helical" evidence="9">
    <location>
        <begin position="101"/>
        <end position="125"/>
    </location>
</feature>
<dbReference type="AlphaFoldDB" id="A0A8B6BNR8"/>
<keyword evidence="5 9" id="KW-0472">Membrane</keyword>
<evidence type="ECO:0000256" key="7">
    <source>
        <dbReference type="ARBA" id="ARBA00023224"/>
    </source>
</evidence>
<protein>
    <recommendedName>
        <fullName evidence="10">G-protein coupled receptors family 1 profile domain-containing protein</fullName>
    </recommendedName>
</protein>
<dbReference type="OrthoDB" id="10033446at2759"/>
<evidence type="ECO:0000256" key="6">
    <source>
        <dbReference type="ARBA" id="ARBA00023170"/>
    </source>
</evidence>
<evidence type="ECO:0000256" key="3">
    <source>
        <dbReference type="ARBA" id="ARBA00022989"/>
    </source>
</evidence>
<dbReference type="SUPFAM" id="SSF81321">
    <property type="entry name" value="Family A G protein-coupled receptor-like"/>
    <property type="match status" value="1"/>
</dbReference>
<dbReference type="PRINTS" id="PR00237">
    <property type="entry name" value="GPCRRHODOPSN"/>
</dbReference>
<proteinExistence type="predicted"/>
<name>A0A8B6BNR8_MYTGA</name>
<keyword evidence="6" id="KW-0675">Receptor</keyword>
<dbReference type="Gene3D" id="1.20.1070.10">
    <property type="entry name" value="Rhodopsin 7-helix transmembrane proteins"/>
    <property type="match status" value="1"/>
</dbReference>
<accession>A0A8B6BNR8</accession>
<dbReference type="CDD" id="cd14978">
    <property type="entry name" value="7tmA_FMRFamide_R-like"/>
    <property type="match status" value="1"/>
</dbReference>
<evidence type="ECO:0000256" key="1">
    <source>
        <dbReference type="ARBA" id="ARBA00004141"/>
    </source>
</evidence>
<evidence type="ECO:0000256" key="8">
    <source>
        <dbReference type="SAM" id="MobiDB-lite"/>
    </source>
</evidence>
<organism evidence="11 12">
    <name type="scientific">Mytilus galloprovincialis</name>
    <name type="common">Mediterranean mussel</name>
    <dbReference type="NCBI Taxonomy" id="29158"/>
    <lineage>
        <taxon>Eukaryota</taxon>
        <taxon>Metazoa</taxon>
        <taxon>Spiralia</taxon>
        <taxon>Lophotrochozoa</taxon>
        <taxon>Mollusca</taxon>
        <taxon>Bivalvia</taxon>
        <taxon>Autobranchia</taxon>
        <taxon>Pteriomorphia</taxon>
        <taxon>Mytilida</taxon>
        <taxon>Mytiloidea</taxon>
        <taxon>Mytilidae</taxon>
        <taxon>Mytilinae</taxon>
        <taxon>Mytilus</taxon>
    </lineage>
</organism>
<feature type="transmembrane region" description="Helical" evidence="9">
    <location>
        <begin position="185"/>
        <end position="205"/>
    </location>
</feature>
<evidence type="ECO:0000313" key="11">
    <source>
        <dbReference type="EMBL" id="VDH93501.1"/>
    </source>
</evidence>
<evidence type="ECO:0000259" key="10">
    <source>
        <dbReference type="PROSITE" id="PS50262"/>
    </source>
</evidence>
<keyword evidence="7" id="KW-0807">Transducer</keyword>
<comment type="caution">
    <text evidence="11">The sequence shown here is derived from an EMBL/GenBank/DDBJ whole genome shotgun (WGS) entry which is preliminary data.</text>
</comment>
<feature type="transmembrane region" description="Helical" evidence="9">
    <location>
        <begin position="333"/>
        <end position="355"/>
    </location>
</feature>
<evidence type="ECO:0000256" key="2">
    <source>
        <dbReference type="ARBA" id="ARBA00022692"/>
    </source>
</evidence>
<dbReference type="GO" id="GO:0004930">
    <property type="term" value="F:G protein-coupled receptor activity"/>
    <property type="evidence" value="ECO:0007669"/>
    <property type="project" value="UniProtKB-KW"/>
</dbReference>
<feature type="transmembrane region" description="Helical" evidence="9">
    <location>
        <begin position="145"/>
        <end position="164"/>
    </location>
</feature>
<reference evidence="11" key="1">
    <citation type="submission" date="2018-11" db="EMBL/GenBank/DDBJ databases">
        <authorList>
            <person name="Alioto T."/>
            <person name="Alioto T."/>
        </authorList>
    </citation>
    <scope>NUCLEOTIDE SEQUENCE</scope>
</reference>
<dbReference type="PANTHER" id="PTHR24243">
    <property type="entry name" value="G-PROTEIN COUPLED RECEPTOR"/>
    <property type="match status" value="1"/>
</dbReference>
<feature type="region of interest" description="Disordered" evidence="8">
    <location>
        <begin position="460"/>
        <end position="501"/>
    </location>
</feature>
<feature type="transmembrane region" description="Helical" evidence="9">
    <location>
        <begin position="243"/>
        <end position="263"/>
    </location>
</feature>
<comment type="subcellular location">
    <subcellularLocation>
        <location evidence="1">Membrane</location>
        <topology evidence="1">Multi-pass membrane protein</topology>
    </subcellularLocation>
</comment>
<feature type="transmembrane region" description="Helical" evidence="9">
    <location>
        <begin position="65"/>
        <end position="89"/>
    </location>
</feature>
<feature type="transmembrane region" description="Helical" evidence="9">
    <location>
        <begin position="293"/>
        <end position="313"/>
    </location>
</feature>
<keyword evidence="3 9" id="KW-1133">Transmembrane helix</keyword>
<feature type="domain" description="G-protein coupled receptors family 1 profile" evidence="10">
    <location>
        <begin position="80"/>
        <end position="353"/>
    </location>
</feature>
<dbReference type="PANTHER" id="PTHR24243:SF208">
    <property type="entry name" value="PYROKININ-1 RECEPTOR"/>
    <property type="match status" value="1"/>
</dbReference>
<dbReference type="Proteomes" id="UP000596742">
    <property type="component" value="Unassembled WGS sequence"/>
</dbReference>
<evidence type="ECO:0000256" key="9">
    <source>
        <dbReference type="SAM" id="Phobius"/>
    </source>
</evidence>